<evidence type="ECO:0000313" key="2">
    <source>
        <dbReference type="Proteomes" id="UP001161247"/>
    </source>
</evidence>
<gene>
    <name evidence="1" type="ORF">OLC1_LOCUS23995</name>
</gene>
<protein>
    <submittedName>
        <fullName evidence="1">OLC1v1019523C1</fullName>
    </submittedName>
</protein>
<dbReference type="AlphaFoldDB" id="A0AAV1EEP5"/>
<sequence>MCLGRDEIDRGDIQKGSAETFFHKVFLLNVDCVNYFHVKSIARVIKDYLAFLMKILCGRILCSFMSCLMKSSKVLDLRFSNIFFYKDKQ</sequence>
<accession>A0AAV1EEP5</accession>
<dbReference type="EMBL" id="OX459126">
    <property type="protein sequence ID" value="CAI9118022.1"/>
    <property type="molecule type" value="Genomic_DNA"/>
</dbReference>
<reference evidence="1" key="1">
    <citation type="submission" date="2023-03" db="EMBL/GenBank/DDBJ databases">
        <authorList>
            <person name="Julca I."/>
        </authorList>
    </citation>
    <scope>NUCLEOTIDE SEQUENCE</scope>
</reference>
<organism evidence="1 2">
    <name type="scientific">Oldenlandia corymbosa var. corymbosa</name>
    <dbReference type="NCBI Taxonomy" id="529605"/>
    <lineage>
        <taxon>Eukaryota</taxon>
        <taxon>Viridiplantae</taxon>
        <taxon>Streptophyta</taxon>
        <taxon>Embryophyta</taxon>
        <taxon>Tracheophyta</taxon>
        <taxon>Spermatophyta</taxon>
        <taxon>Magnoliopsida</taxon>
        <taxon>eudicotyledons</taxon>
        <taxon>Gunneridae</taxon>
        <taxon>Pentapetalae</taxon>
        <taxon>asterids</taxon>
        <taxon>lamiids</taxon>
        <taxon>Gentianales</taxon>
        <taxon>Rubiaceae</taxon>
        <taxon>Rubioideae</taxon>
        <taxon>Spermacoceae</taxon>
        <taxon>Hedyotis-Oldenlandia complex</taxon>
        <taxon>Oldenlandia</taxon>
    </lineage>
</organism>
<dbReference type="Proteomes" id="UP001161247">
    <property type="component" value="Chromosome 9"/>
</dbReference>
<keyword evidence="2" id="KW-1185">Reference proteome</keyword>
<name>A0AAV1EEP5_OLDCO</name>
<proteinExistence type="predicted"/>
<evidence type="ECO:0000313" key="1">
    <source>
        <dbReference type="EMBL" id="CAI9118022.1"/>
    </source>
</evidence>